<evidence type="ECO:0000313" key="2">
    <source>
        <dbReference type="Proteomes" id="UP000727407"/>
    </source>
</evidence>
<organism evidence="1 2">
    <name type="scientific">Clarias magur</name>
    <name type="common">Asian catfish</name>
    <name type="synonym">Macropteronotus magur</name>
    <dbReference type="NCBI Taxonomy" id="1594786"/>
    <lineage>
        <taxon>Eukaryota</taxon>
        <taxon>Metazoa</taxon>
        <taxon>Chordata</taxon>
        <taxon>Craniata</taxon>
        <taxon>Vertebrata</taxon>
        <taxon>Euteleostomi</taxon>
        <taxon>Actinopterygii</taxon>
        <taxon>Neopterygii</taxon>
        <taxon>Teleostei</taxon>
        <taxon>Ostariophysi</taxon>
        <taxon>Siluriformes</taxon>
        <taxon>Clariidae</taxon>
        <taxon>Clarias</taxon>
    </lineage>
</organism>
<keyword evidence="2" id="KW-1185">Reference proteome</keyword>
<accession>A0A8J4UQ41</accession>
<comment type="caution">
    <text evidence="1">The sequence shown here is derived from an EMBL/GenBank/DDBJ whole genome shotgun (WGS) entry which is preliminary data.</text>
</comment>
<reference evidence="1" key="1">
    <citation type="submission" date="2020-07" db="EMBL/GenBank/DDBJ databases">
        <title>Clarias magur genome sequencing, assembly and annotation.</title>
        <authorList>
            <person name="Kushwaha B."/>
            <person name="Kumar R."/>
            <person name="Das P."/>
            <person name="Joshi C.G."/>
            <person name="Kumar D."/>
            <person name="Nagpure N.S."/>
            <person name="Pandey M."/>
            <person name="Agarwal S."/>
            <person name="Srivastava S."/>
            <person name="Singh M."/>
            <person name="Sahoo L."/>
            <person name="Jayasankar P."/>
            <person name="Meher P.K."/>
            <person name="Koringa P.G."/>
            <person name="Iquebal M.A."/>
            <person name="Das S.P."/>
            <person name="Bit A."/>
            <person name="Patnaik S."/>
            <person name="Patel N."/>
            <person name="Shah T.M."/>
            <person name="Hinsu A."/>
            <person name="Jena J.K."/>
        </authorList>
    </citation>
    <scope>NUCLEOTIDE SEQUENCE</scope>
    <source>
        <strain evidence="1">CIFAMagur01</strain>
        <tissue evidence="1">Testis</tissue>
    </source>
</reference>
<dbReference type="Proteomes" id="UP000727407">
    <property type="component" value="Unassembled WGS sequence"/>
</dbReference>
<sequence>MDGSQAASCGKQGVSVSLSWICTELLKRKGLWVAAERRVSAVAALCNVKTKSRVM</sequence>
<evidence type="ECO:0000313" key="1">
    <source>
        <dbReference type="EMBL" id="KAF5908424.1"/>
    </source>
</evidence>
<proteinExistence type="predicted"/>
<name>A0A8J4UQ41_CLAMG</name>
<dbReference type="AlphaFoldDB" id="A0A8J4UQ41"/>
<gene>
    <name evidence="1" type="ORF">DAT39_001936</name>
</gene>
<dbReference type="EMBL" id="QNUK01000013">
    <property type="protein sequence ID" value="KAF5908424.1"/>
    <property type="molecule type" value="Genomic_DNA"/>
</dbReference>
<protein>
    <submittedName>
        <fullName evidence="1">Uncharacterized protein</fullName>
    </submittedName>
</protein>